<evidence type="ECO:0000313" key="2">
    <source>
        <dbReference type="Proteomes" id="UP000188268"/>
    </source>
</evidence>
<accession>A0A1R3JVW4</accession>
<dbReference type="EMBL" id="AWWV01006951">
    <property type="protein sequence ID" value="OMO99013.1"/>
    <property type="molecule type" value="Genomic_DNA"/>
</dbReference>
<dbReference type="Proteomes" id="UP000188268">
    <property type="component" value="Unassembled WGS sequence"/>
</dbReference>
<dbReference type="AlphaFoldDB" id="A0A1R3JVW4"/>
<protein>
    <submittedName>
        <fullName evidence="1">Uncharacterized protein</fullName>
    </submittedName>
</protein>
<sequence length="31" mass="3377">MASNEAWKDAWRTANDGLSNSSLKLKGLPNT</sequence>
<reference evidence="1 2" key="1">
    <citation type="submission" date="2013-09" db="EMBL/GenBank/DDBJ databases">
        <title>Corchorus capsularis genome sequencing.</title>
        <authorList>
            <person name="Alam M."/>
            <person name="Haque M.S."/>
            <person name="Islam M.S."/>
            <person name="Emdad E.M."/>
            <person name="Islam M.M."/>
            <person name="Ahmed B."/>
            <person name="Halim A."/>
            <person name="Hossen Q.M.M."/>
            <person name="Hossain M.Z."/>
            <person name="Ahmed R."/>
            <person name="Khan M.M."/>
            <person name="Islam R."/>
            <person name="Rashid M.M."/>
            <person name="Khan S.A."/>
            <person name="Rahman M.S."/>
            <person name="Alam M."/>
        </authorList>
    </citation>
    <scope>NUCLEOTIDE SEQUENCE [LARGE SCALE GENOMIC DNA]</scope>
    <source>
        <strain evidence="2">cv. CVL-1</strain>
        <tissue evidence="1">Whole seedling</tissue>
    </source>
</reference>
<dbReference type="Gramene" id="OMO99013">
    <property type="protein sequence ID" value="OMO99013"/>
    <property type="gene ID" value="CCACVL1_03964"/>
</dbReference>
<keyword evidence="2" id="KW-1185">Reference proteome</keyword>
<evidence type="ECO:0000313" key="1">
    <source>
        <dbReference type="EMBL" id="OMO99013.1"/>
    </source>
</evidence>
<name>A0A1R3JVW4_COCAP</name>
<gene>
    <name evidence="1" type="ORF">CCACVL1_03964</name>
</gene>
<proteinExistence type="predicted"/>
<comment type="caution">
    <text evidence="1">The sequence shown here is derived from an EMBL/GenBank/DDBJ whole genome shotgun (WGS) entry which is preliminary data.</text>
</comment>
<organism evidence="1 2">
    <name type="scientific">Corchorus capsularis</name>
    <name type="common">Jute</name>
    <dbReference type="NCBI Taxonomy" id="210143"/>
    <lineage>
        <taxon>Eukaryota</taxon>
        <taxon>Viridiplantae</taxon>
        <taxon>Streptophyta</taxon>
        <taxon>Embryophyta</taxon>
        <taxon>Tracheophyta</taxon>
        <taxon>Spermatophyta</taxon>
        <taxon>Magnoliopsida</taxon>
        <taxon>eudicotyledons</taxon>
        <taxon>Gunneridae</taxon>
        <taxon>Pentapetalae</taxon>
        <taxon>rosids</taxon>
        <taxon>malvids</taxon>
        <taxon>Malvales</taxon>
        <taxon>Malvaceae</taxon>
        <taxon>Grewioideae</taxon>
        <taxon>Apeibeae</taxon>
        <taxon>Corchorus</taxon>
    </lineage>
</organism>